<feature type="compositionally biased region" description="Low complexity" evidence="1">
    <location>
        <begin position="15"/>
        <end position="26"/>
    </location>
</feature>
<keyword evidence="3" id="KW-1185">Reference proteome</keyword>
<name>A0A5B7G591_PORTR</name>
<feature type="region of interest" description="Disordered" evidence="1">
    <location>
        <begin position="1"/>
        <end position="30"/>
    </location>
</feature>
<reference evidence="2 3" key="1">
    <citation type="submission" date="2019-05" db="EMBL/GenBank/DDBJ databases">
        <title>Another draft genome of Portunus trituberculatus and its Hox gene families provides insights of decapod evolution.</title>
        <authorList>
            <person name="Jeong J.-H."/>
            <person name="Song I."/>
            <person name="Kim S."/>
            <person name="Choi T."/>
            <person name="Kim D."/>
            <person name="Ryu S."/>
            <person name="Kim W."/>
        </authorList>
    </citation>
    <scope>NUCLEOTIDE SEQUENCE [LARGE SCALE GENOMIC DNA]</scope>
    <source>
        <tissue evidence="2">Muscle</tissue>
    </source>
</reference>
<dbReference type="Proteomes" id="UP000324222">
    <property type="component" value="Unassembled WGS sequence"/>
</dbReference>
<proteinExistence type="predicted"/>
<dbReference type="EMBL" id="VSRR010011108">
    <property type="protein sequence ID" value="MPC52729.1"/>
    <property type="molecule type" value="Genomic_DNA"/>
</dbReference>
<evidence type="ECO:0000256" key="1">
    <source>
        <dbReference type="SAM" id="MobiDB-lite"/>
    </source>
</evidence>
<gene>
    <name evidence="2" type="ORF">E2C01_046605</name>
</gene>
<evidence type="ECO:0000313" key="3">
    <source>
        <dbReference type="Proteomes" id="UP000324222"/>
    </source>
</evidence>
<sequence>MAAPLSKIHGPKWAQGPQPSWQQGPPRKVINSMTKANTRDPRNQSYLHLVHLHFVSVQMCC</sequence>
<comment type="caution">
    <text evidence="2">The sequence shown here is derived from an EMBL/GenBank/DDBJ whole genome shotgun (WGS) entry which is preliminary data.</text>
</comment>
<evidence type="ECO:0000313" key="2">
    <source>
        <dbReference type="EMBL" id="MPC52729.1"/>
    </source>
</evidence>
<protein>
    <submittedName>
        <fullName evidence="2">Uncharacterized protein</fullName>
    </submittedName>
</protein>
<dbReference type="AlphaFoldDB" id="A0A5B7G591"/>
<organism evidence="2 3">
    <name type="scientific">Portunus trituberculatus</name>
    <name type="common">Swimming crab</name>
    <name type="synonym">Neptunus trituberculatus</name>
    <dbReference type="NCBI Taxonomy" id="210409"/>
    <lineage>
        <taxon>Eukaryota</taxon>
        <taxon>Metazoa</taxon>
        <taxon>Ecdysozoa</taxon>
        <taxon>Arthropoda</taxon>
        <taxon>Crustacea</taxon>
        <taxon>Multicrustacea</taxon>
        <taxon>Malacostraca</taxon>
        <taxon>Eumalacostraca</taxon>
        <taxon>Eucarida</taxon>
        <taxon>Decapoda</taxon>
        <taxon>Pleocyemata</taxon>
        <taxon>Brachyura</taxon>
        <taxon>Eubrachyura</taxon>
        <taxon>Portunoidea</taxon>
        <taxon>Portunidae</taxon>
        <taxon>Portuninae</taxon>
        <taxon>Portunus</taxon>
    </lineage>
</organism>
<accession>A0A5B7G591</accession>